<dbReference type="RefSeq" id="WP_237231333.1">
    <property type="nucleotide sequence ID" value="NZ_JAKKDV010000003.1"/>
</dbReference>
<name>A0ABS9IJ78_9FLAO</name>
<feature type="signal peptide" evidence="1">
    <location>
        <begin position="1"/>
        <end position="23"/>
    </location>
</feature>
<evidence type="ECO:0000256" key="1">
    <source>
        <dbReference type="SAM" id="SignalP"/>
    </source>
</evidence>
<dbReference type="Proteomes" id="UP001200022">
    <property type="component" value="Unassembled WGS sequence"/>
</dbReference>
<evidence type="ECO:0000313" key="2">
    <source>
        <dbReference type="EMBL" id="MCF7560651.1"/>
    </source>
</evidence>
<protein>
    <recommendedName>
        <fullName evidence="4">NIPSNAP protein</fullName>
    </recommendedName>
</protein>
<keyword evidence="3" id="KW-1185">Reference proteome</keyword>
<organism evidence="2 3">
    <name type="scientific">Flaviramulus multivorans</name>
    <dbReference type="NCBI Taxonomy" id="1304750"/>
    <lineage>
        <taxon>Bacteria</taxon>
        <taxon>Pseudomonadati</taxon>
        <taxon>Bacteroidota</taxon>
        <taxon>Flavobacteriia</taxon>
        <taxon>Flavobacteriales</taxon>
        <taxon>Flavobacteriaceae</taxon>
        <taxon>Flaviramulus</taxon>
    </lineage>
</organism>
<gene>
    <name evidence="2" type="ORF">L3X39_08375</name>
</gene>
<evidence type="ECO:0008006" key="4">
    <source>
        <dbReference type="Google" id="ProtNLM"/>
    </source>
</evidence>
<sequence length="250" mass="28703">MKTIKSTLLLALVFCISVSSLQAQQMFQVHQDNVNPSKIMEYEAAAKAFNEACKEHNVQVSWVTATTNDMRYLYISPLENFAELDKNPFSDMAKAMGDKFGEMFQAFDKCYDSHTTYTITLVEDLTYMPEGISMTQDGQNYRKFFYIYFTPANAAKIREGMKAVKELYSKKGSKEYYRVYRNGFGTAEDFYLVAVSAKDEIDGATRAKANEKVLGTQEERWEVFSKVMNYASRFEEVSGEMRPDLDYSPK</sequence>
<keyword evidence="1" id="KW-0732">Signal</keyword>
<dbReference type="EMBL" id="JAKKDV010000003">
    <property type="protein sequence ID" value="MCF7560651.1"/>
    <property type="molecule type" value="Genomic_DNA"/>
</dbReference>
<reference evidence="2 3" key="1">
    <citation type="submission" date="2022-01" db="EMBL/GenBank/DDBJ databases">
        <title>Draft genome sequence of Sabulilitoribacter multivorans KCTC 32326.</title>
        <authorList>
            <person name="Oh J.-S."/>
        </authorList>
    </citation>
    <scope>NUCLEOTIDE SEQUENCE [LARGE SCALE GENOMIC DNA]</scope>
    <source>
        <strain evidence="2 3">M-M16</strain>
    </source>
</reference>
<comment type="caution">
    <text evidence="2">The sequence shown here is derived from an EMBL/GenBank/DDBJ whole genome shotgun (WGS) entry which is preliminary data.</text>
</comment>
<feature type="chain" id="PRO_5046545616" description="NIPSNAP protein" evidence="1">
    <location>
        <begin position="24"/>
        <end position="250"/>
    </location>
</feature>
<evidence type="ECO:0000313" key="3">
    <source>
        <dbReference type="Proteomes" id="UP001200022"/>
    </source>
</evidence>
<accession>A0ABS9IJ78</accession>
<proteinExistence type="predicted"/>